<evidence type="ECO:0000256" key="4">
    <source>
        <dbReference type="ARBA" id="ARBA00022989"/>
    </source>
</evidence>
<feature type="transmembrane region" description="Helical" evidence="6">
    <location>
        <begin position="322"/>
        <end position="345"/>
    </location>
</feature>
<keyword evidence="2" id="KW-1003">Cell membrane</keyword>
<dbReference type="InterPro" id="IPR036259">
    <property type="entry name" value="MFS_trans_sf"/>
</dbReference>
<dbReference type="SUPFAM" id="SSF103473">
    <property type="entry name" value="MFS general substrate transporter"/>
    <property type="match status" value="1"/>
</dbReference>
<feature type="transmembrane region" description="Helical" evidence="6">
    <location>
        <begin position="270"/>
        <end position="290"/>
    </location>
</feature>
<keyword evidence="8" id="KW-1185">Reference proteome</keyword>
<evidence type="ECO:0000256" key="1">
    <source>
        <dbReference type="ARBA" id="ARBA00004651"/>
    </source>
</evidence>
<feature type="transmembrane region" description="Helical" evidence="6">
    <location>
        <begin position="90"/>
        <end position="111"/>
    </location>
</feature>
<sequence>MRRSADAFVEIPPVIRGLEAMQDPGFRWFFLARAITLVTGSMSSIALAFAVLQVDNDALSLSYVLTAFTVANIVFVLFGGVVADRLPRALIIQSCYVIDILSMGAMAALLFSGTATIPLMIVLAAVNGASTAFVLPAMQGIIPQLTTPAHLQQANAMLSFVRSAVTIGGPVIAGILVATAGPAWAMLVQVAGWLCAIPVLALVKLPPPAGSGESTLLRDLRTGWDEFRSRTWLWVVVLAFMIMNAIHVGAWGVVGPYIAKNNELLGITGWGWVISAEGVGVLVMTLLLMWFPLKRPLRLGMIGMAFFAIPLTMLGLHPAVVFLAIAALIAGAGLEVFSTGWNVAMMENIPGDKLSRVSSYDMLGSFVVMPIGTLIYGWMITHADVGIVLLVSAALYAGCALATLAVPSVWRMGRASVVDAADV</sequence>
<feature type="transmembrane region" description="Helical" evidence="6">
    <location>
        <begin position="231"/>
        <end position="258"/>
    </location>
</feature>
<protein>
    <submittedName>
        <fullName evidence="7">MFS family permease</fullName>
    </submittedName>
</protein>
<dbReference type="Pfam" id="PF07690">
    <property type="entry name" value="MFS_1"/>
    <property type="match status" value="1"/>
</dbReference>
<feature type="transmembrane region" description="Helical" evidence="6">
    <location>
        <begin position="357"/>
        <end position="379"/>
    </location>
</feature>
<organism evidence="7 8">
    <name type="scientific">Microbacterium murale</name>
    <dbReference type="NCBI Taxonomy" id="1081040"/>
    <lineage>
        <taxon>Bacteria</taxon>
        <taxon>Bacillati</taxon>
        <taxon>Actinomycetota</taxon>
        <taxon>Actinomycetes</taxon>
        <taxon>Micrococcales</taxon>
        <taxon>Microbacteriaceae</taxon>
        <taxon>Microbacterium</taxon>
    </lineage>
</organism>
<feature type="transmembrane region" description="Helical" evidence="6">
    <location>
        <begin position="30"/>
        <end position="54"/>
    </location>
</feature>
<proteinExistence type="predicted"/>
<evidence type="ECO:0000313" key="8">
    <source>
        <dbReference type="Proteomes" id="UP001239085"/>
    </source>
</evidence>
<dbReference type="Gene3D" id="1.20.1250.20">
    <property type="entry name" value="MFS general substrate transporter like domains"/>
    <property type="match status" value="1"/>
</dbReference>
<comment type="subcellular location">
    <subcellularLocation>
        <location evidence="1">Cell membrane</location>
        <topology evidence="1">Multi-pass membrane protein</topology>
    </subcellularLocation>
</comment>
<dbReference type="PANTHER" id="PTHR23513">
    <property type="entry name" value="INTEGRAL MEMBRANE EFFLUX PROTEIN-RELATED"/>
    <property type="match status" value="1"/>
</dbReference>
<feature type="transmembrane region" description="Helical" evidence="6">
    <location>
        <begin position="184"/>
        <end position="203"/>
    </location>
</feature>
<evidence type="ECO:0000256" key="2">
    <source>
        <dbReference type="ARBA" id="ARBA00022475"/>
    </source>
</evidence>
<comment type="caution">
    <text evidence="7">The sequence shown here is derived from an EMBL/GenBank/DDBJ whole genome shotgun (WGS) entry which is preliminary data.</text>
</comment>
<feature type="transmembrane region" description="Helical" evidence="6">
    <location>
        <begin position="60"/>
        <end position="83"/>
    </location>
</feature>
<keyword evidence="5 6" id="KW-0472">Membrane</keyword>
<reference evidence="7 8" key="1">
    <citation type="submission" date="2023-07" db="EMBL/GenBank/DDBJ databases">
        <title>Comparative genomics of wheat-associated soil bacteria to identify genetic determinants of phenazine resistance.</title>
        <authorList>
            <person name="Mouncey N."/>
        </authorList>
    </citation>
    <scope>NUCLEOTIDE SEQUENCE [LARGE SCALE GENOMIC DNA]</scope>
    <source>
        <strain evidence="7 8">W2I7</strain>
    </source>
</reference>
<evidence type="ECO:0000256" key="5">
    <source>
        <dbReference type="ARBA" id="ARBA00023136"/>
    </source>
</evidence>
<feature type="transmembrane region" description="Helical" evidence="6">
    <location>
        <begin position="117"/>
        <end position="138"/>
    </location>
</feature>
<evidence type="ECO:0000256" key="3">
    <source>
        <dbReference type="ARBA" id="ARBA00022692"/>
    </source>
</evidence>
<evidence type="ECO:0000256" key="6">
    <source>
        <dbReference type="SAM" id="Phobius"/>
    </source>
</evidence>
<accession>A0ABU0PBN5</accession>
<feature type="transmembrane region" description="Helical" evidence="6">
    <location>
        <begin position="297"/>
        <end position="316"/>
    </location>
</feature>
<dbReference type="PANTHER" id="PTHR23513:SF11">
    <property type="entry name" value="STAPHYLOFERRIN A TRANSPORTER"/>
    <property type="match status" value="1"/>
</dbReference>
<feature type="transmembrane region" description="Helical" evidence="6">
    <location>
        <begin position="385"/>
        <end position="406"/>
    </location>
</feature>
<feature type="transmembrane region" description="Helical" evidence="6">
    <location>
        <begin position="159"/>
        <end position="178"/>
    </location>
</feature>
<dbReference type="InterPro" id="IPR011701">
    <property type="entry name" value="MFS"/>
</dbReference>
<dbReference type="Proteomes" id="UP001239085">
    <property type="component" value="Unassembled WGS sequence"/>
</dbReference>
<keyword evidence="3 6" id="KW-0812">Transmembrane</keyword>
<name>A0ABU0PBN5_9MICO</name>
<gene>
    <name evidence="7" type="ORF">QFZ46_002903</name>
</gene>
<dbReference type="EMBL" id="JAUSXK010000001">
    <property type="protein sequence ID" value="MDQ0644743.1"/>
    <property type="molecule type" value="Genomic_DNA"/>
</dbReference>
<dbReference type="CDD" id="cd06173">
    <property type="entry name" value="MFS_MefA_like"/>
    <property type="match status" value="1"/>
</dbReference>
<evidence type="ECO:0000313" key="7">
    <source>
        <dbReference type="EMBL" id="MDQ0644743.1"/>
    </source>
</evidence>
<keyword evidence="4 6" id="KW-1133">Transmembrane helix</keyword>